<dbReference type="STRING" id="265719.SAMN04488509_101504"/>
<dbReference type="GO" id="GO:0016491">
    <property type="term" value="F:oxidoreductase activity"/>
    <property type="evidence" value="ECO:0007669"/>
    <property type="project" value="InterPro"/>
</dbReference>
<dbReference type="Pfam" id="PF01436">
    <property type="entry name" value="NHL"/>
    <property type="match status" value="2"/>
</dbReference>
<reference evidence="3 4" key="1">
    <citation type="submission" date="2016-10" db="EMBL/GenBank/DDBJ databases">
        <authorList>
            <person name="de Groot N.N."/>
        </authorList>
    </citation>
    <scope>NUCLEOTIDE SEQUENCE [LARGE SCALE GENOMIC DNA]</scope>
    <source>
        <strain evidence="3 4">DSM 16957</strain>
    </source>
</reference>
<dbReference type="EMBL" id="FNAG01000001">
    <property type="protein sequence ID" value="SDD16198.1"/>
    <property type="molecule type" value="Genomic_DNA"/>
</dbReference>
<dbReference type="Proteomes" id="UP000199603">
    <property type="component" value="Unassembled WGS sequence"/>
</dbReference>
<dbReference type="OrthoDB" id="9811352at2"/>
<name>A0A1G6SH75_9GAMM</name>
<dbReference type="PANTHER" id="PTHR46388:SF2">
    <property type="entry name" value="NHL REPEAT-CONTAINING PROTEIN 2"/>
    <property type="match status" value="1"/>
</dbReference>
<dbReference type="Gene3D" id="2.120.10.30">
    <property type="entry name" value="TolB, C-terminal domain"/>
    <property type="match status" value="2"/>
</dbReference>
<dbReference type="GO" id="GO:0016209">
    <property type="term" value="F:antioxidant activity"/>
    <property type="evidence" value="ECO:0007669"/>
    <property type="project" value="InterPro"/>
</dbReference>
<dbReference type="Pfam" id="PF13905">
    <property type="entry name" value="Thioredoxin_8"/>
    <property type="match status" value="1"/>
</dbReference>
<dbReference type="SUPFAM" id="SSF101898">
    <property type="entry name" value="NHL repeat"/>
    <property type="match status" value="1"/>
</dbReference>
<proteinExistence type="predicted"/>
<dbReference type="Gene3D" id="3.40.30.10">
    <property type="entry name" value="Glutaredoxin"/>
    <property type="match status" value="1"/>
</dbReference>
<protein>
    <submittedName>
        <fullName evidence="3">Peroxiredoxin</fullName>
    </submittedName>
</protein>
<sequence>MVPGARAPEFHIALEWVNAPPQRLAELKGRAVLLYFFHVGSAWCQNGLEDMRLLQNQFSDGLSVLGVHCPKFEAERDPKTLLKALNRLFVRFPVAQDSDFISWQHHGIEAWPTAVLIDTGGRVVERVVGEPLRERLQSLIDSVLQKAGETDSREYEAASAFSRPEPRLPLAFPSGLAASERHLYVADTGHNRVLECTPDGRILRQFGSGSAGFIDGGSAEASFLAPRGLALWKDALYVADTGNHAVRRISLLDGDVDTLAGTGRAGPSPEQAPGDPASCALNAPWSLATAFDKLYVAMAGWNQIWEYDLGRRRLRPLAGSGALALGDGEQQAAHFAQPAGLALAQNTLFVADSASSSIRGIQLASGKVQTLMGSGLYEFGDVDGPLGQARLQYPLSIVLDPRAPQLWIADTYNSALKLLTPATRQVSTQNLGYRLHQPAALAVNRSSLFLANTDAHEVLRIDFDSQLPRRLSIGE</sequence>
<dbReference type="InterPro" id="IPR013766">
    <property type="entry name" value="Thioredoxin_domain"/>
</dbReference>
<evidence type="ECO:0000256" key="1">
    <source>
        <dbReference type="ARBA" id="ARBA00022737"/>
    </source>
</evidence>
<evidence type="ECO:0000313" key="3">
    <source>
        <dbReference type="EMBL" id="SDD16198.1"/>
    </source>
</evidence>
<dbReference type="InterPro" id="IPR001258">
    <property type="entry name" value="NHL_repeat"/>
</dbReference>
<dbReference type="PANTHER" id="PTHR46388">
    <property type="entry name" value="NHL REPEAT-CONTAINING PROTEIN 2"/>
    <property type="match status" value="1"/>
</dbReference>
<evidence type="ECO:0000259" key="2">
    <source>
        <dbReference type="PROSITE" id="PS51352"/>
    </source>
</evidence>
<feature type="domain" description="Thioredoxin" evidence="2">
    <location>
        <begin position="1"/>
        <end position="145"/>
    </location>
</feature>
<dbReference type="InterPro" id="IPR011042">
    <property type="entry name" value="6-blade_b-propeller_TolB-like"/>
</dbReference>
<keyword evidence="4" id="KW-1185">Reference proteome</keyword>
<keyword evidence="1" id="KW-0677">Repeat</keyword>
<dbReference type="RefSeq" id="WP_091238410.1">
    <property type="nucleotide sequence ID" value="NZ_FNAG01000001.1"/>
</dbReference>
<dbReference type="AlphaFoldDB" id="A0A1G6SH75"/>
<dbReference type="SUPFAM" id="SSF52833">
    <property type="entry name" value="Thioredoxin-like"/>
    <property type="match status" value="1"/>
</dbReference>
<accession>A0A1G6SH75</accession>
<dbReference type="InterPro" id="IPR012336">
    <property type="entry name" value="Thioredoxin-like_fold"/>
</dbReference>
<gene>
    <name evidence="3" type="ORF">SAMN04488509_101504</name>
</gene>
<dbReference type="InterPro" id="IPR036249">
    <property type="entry name" value="Thioredoxin-like_sf"/>
</dbReference>
<dbReference type="PROSITE" id="PS51352">
    <property type="entry name" value="THIOREDOXIN_2"/>
    <property type="match status" value="1"/>
</dbReference>
<organism evidence="3 4">
    <name type="scientific">Aquimonas voraii</name>
    <dbReference type="NCBI Taxonomy" id="265719"/>
    <lineage>
        <taxon>Bacteria</taxon>
        <taxon>Pseudomonadati</taxon>
        <taxon>Pseudomonadota</taxon>
        <taxon>Gammaproteobacteria</taxon>
        <taxon>Lysobacterales</taxon>
        <taxon>Lysobacteraceae</taxon>
        <taxon>Aquimonas</taxon>
    </lineage>
</organism>
<evidence type="ECO:0000313" key="4">
    <source>
        <dbReference type="Proteomes" id="UP000199603"/>
    </source>
</evidence>